<feature type="domain" description="Misato Segment II tubulin-like" evidence="8">
    <location>
        <begin position="2"/>
        <end position="69"/>
    </location>
</feature>
<dbReference type="STRING" id="75743.A0A401PY95"/>
<comment type="subcellular location">
    <subcellularLocation>
        <location evidence="2">Cytoplasm</location>
    </subcellularLocation>
    <subcellularLocation>
        <location evidence="1">Mitochondrion</location>
    </subcellularLocation>
</comment>
<dbReference type="InterPro" id="IPR036525">
    <property type="entry name" value="Tubulin/FtsZ_GTPase_sf"/>
</dbReference>
<organism evidence="10 11">
    <name type="scientific">Scyliorhinus torazame</name>
    <name type="common">Cloudy catshark</name>
    <name type="synonym">Catulus torazame</name>
    <dbReference type="NCBI Taxonomy" id="75743"/>
    <lineage>
        <taxon>Eukaryota</taxon>
        <taxon>Metazoa</taxon>
        <taxon>Chordata</taxon>
        <taxon>Craniata</taxon>
        <taxon>Vertebrata</taxon>
        <taxon>Chondrichthyes</taxon>
        <taxon>Elasmobranchii</taxon>
        <taxon>Galeomorphii</taxon>
        <taxon>Galeoidea</taxon>
        <taxon>Carcharhiniformes</taxon>
        <taxon>Scyliorhinidae</taxon>
        <taxon>Scyliorhinus</taxon>
    </lineage>
</organism>
<keyword evidence="11" id="KW-1185">Reference proteome</keyword>
<evidence type="ECO:0000256" key="7">
    <source>
        <dbReference type="ARBA" id="ARBA00045225"/>
    </source>
</evidence>
<accession>A0A401PY95</accession>
<dbReference type="Gene3D" id="3.40.50.1440">
    <property type="entry name" value="Tubulin/FtsZ, GTPase domain"/>
    <property type="match status" value="1"/>
</dbReference>
<dbReference type="InterPro" id="IPR049942">
    <property type="entry name" value="DML1/Misato"/>
</dbReference>
<evidence type="ECO:0000256" key="1">
    <source>
        <dbReference type="ARBA" id="ARBA00004173"/>
    </source>
</evidence>
<evidence type="ECO:0000259" key="8">
    <source>
        <dbReference type="Pfam" id="PF10644"/>
    </source>
</evidence>
<evidence type="ECO:0000256" key="3">
    <source>
        <dbReference type="ARBA" id="ARBA00008507"/>
    </source>
</evidence>
<dbReference type="PANTHER" id="PTHR13391:SF0">
    <property type="entry name" value="PROTEIN MISATO HOMOLOG 1"/>
    <property type="match status" value="1"/>
</dbReference>
<evidence type="ECO:0000313" key="10">
    <source>
        <dbReference type="EMBL" id="GCB78013.1"/>
    </source>
</evidence>
<comment type="similarity">
    <text evidence="3">Belongs to the misato family.</text>
</comment>
<dbReference type="SUPFAM" id="SSF52490">
    <property type="entry name" value="Tubulin nucleotide-binding domain-like"/>
    <property type="match status" value="1"/>
</dbReference>
<evidence type="ECO:0000256" key="2">
    <source>
        <dbReference type="ARBA" id="ARBA00004496"/>
    </source>
</evidence>
<dbReference type="GO" id="GO:0007005">
    <property type="term" value="P:mitochondrion organization"/>
    <property type="evidence" value="ECO:0007669"/>
    <property type="project" value="InterPro"/>
</dbReference>
<dbReference type="InterPro" id="IPR019605">
    <property type="entry name" value="Misato_II_tubulin-like"/>
</dbReference>
<protein>
    <recommendedName>
        <fullName evidence="4">Protein misato homolog 1</fullName>
    </recommendedName>
</protein>
<feature type="domain" description="DML1/Misato tubulin" evidence="9">
    <location>
        <begin position="100"/>
        <end position="204"/>
    </location>
</feature>
<keyword evidence="5" id="KW-0963">Cytoplasm</keyword>
<evidence type="ECO:0000313" key="11">
    <source>
        <dbReference type="Proteomes" id="UP000288216"/>
    </source>
</evidence>
<dbReference type="InterPro" id="IPR029209">
    <property type="entry name" value="DML1/Misato_tubulin"/>
</dbReference>
<dbReference type="EMBL" id="BFAA01018256">
    <property type="protein sequence ID" value="GCB78013.1"/>
    <property type="molecule type" value="Genomic_DNA"/>
</dbReference>
<dbReference type="Proteomes" id="UP000288216">
    <property type="component" value="Unassembled WGS sequence"/>
</dbReference>
<keyword evidence="6" id="KW-0496">Mitochondrion</keyword>
<dbReference type="Pfam" id="PF10644">
    <property type="entry name" value="Misat_Tub_SegII"/>
    <property type="match status" value="1"/>
</dbReference>
<reference evidence="10 11" key="1">
    <citation type="journal article" date="2018" name="Nat. Ecol. Evol.">
        <title>Shark genomes provide insights into elasmobranch evolution and the origin of vertebrates.</title>
        <authorList>
            <person name="Hara Y"/>
            <person name="Yamaguchi K"/>
            <person name="Onimaru K"/>
            <person name="Kadota M"/>
            <person name="Koyanagi M"/>
            <person name="Keeley SD"/>
            <person name="Tatsumi K"/>
            <person name="Tanaka K"/>
            <person name="Motone F"/>
            <person name="Kageyama Y"/>
            <person name="Nozu R"/>
            <person name="Adachi N"/>
            <person name="Nishimura O"/>
            <person name="Nakagawa R"/>
            <person name="Tanegashima C"/>
            <person name="Kiyatake I"/>
            <person name="Matsumoto R"/>
            <person name="Murakumo K"/>
            <person name="Nishida K"/>
            <person name="Terakita A"/>
            <person name="Kuratani S"/>
            <person name="Sato K"/>
            <person name="Hyodo S Kuraku.S."/>
        </authorList>
    </citation>
    <scope>NUCLEOTIDE SEQUENCE [LARGE SCALE GENOMIC DNA]</scope>
</reference>
<proteinExistence type="inferred from homology"/>
<comment type="function">
    <text evidence="7">Involved in the regulation of mitochondrial distribution and morphology. Required for mitochondrial fusion and mitochondrial network formation.</text>
</comment>
<dbReference type="AlphaFoldDB" id="A0A401PY95"/>
<dbReference type="GO" id="GO:0005739">
    <property type="term" value="C:mitochondrion"/>
    <property type="evidence" value="ECO:0007669"/>
    <property type="project" value="UniProtKB-SubCell"/>
</dbReference>
<evidence type="ECO:0000256" key="4">
    <source>
        <dbReference type="ARBA" id="ARBA00017321"/>
    </source>
</evidence>
<dbReference type="OrthoDB" id="271881at2759"/>
<comment type="caution">
    <text evidence="10">The sequence shown here is derived from an EMBL/GenBank/DDBJ whole genome shotgun (WGS) entry which is preliminary data.</text>
</comment>
<dbReference type="Pfam" id="PF14881">
    <property type="entry name" value="Tubulin_3"/>
    <property type="match status" value="1"/>
</dbReference>
<dbReference type="PANTHER" id="PTHR13391">
    <property type="entry name" value="MITOCHONDRIAL DISTRIBUTION REGULATOR MISATO"/>
    <property type="match status" value="1"/>
</dbReference>
<evidence type="ECO:0000259" key="9">
    <source>
        <dbReference type="Pfam" id="PF14881"/>
    </source>
</evidence>
<sequence>DAALCYDGESSEPYSDIGNNVLFREGLTLRGQATYTPRLILMDLKGSLSSLKQEGALYGGEVDSSRNLNSTAFQGEERAAPLSVAARPLDLSHGTYRLESNVRVWSDYLRVHLHPKTISVIQQYNHSSTADRFEAFGFGEKLMRDPSFLDDFEDRLHFYIEECDYLQGFHVLCDLQDGFAGLSAKVVELLNDEYGGRGIFTCGFTPTSYADTVSMEGSGRTVCGHTLHSKHLSLGPGWTLSVCPSWDAVGIKKNI</sequence>
<feature type="non-terminal residue" evidence="10">
    <location>
        <position position="1"/>
    </location>
</feature>
<name>A0A401PY95_SCYTO</name>
<evidence type="ECO:0000256" key="6">
    <source>
        <dbReference type="ARBA" id="ARBA00023128"/>
    </source>
</evidence>
<evidence type="ECO:0000256" key="5">
    <source>
        <dbReference type="ARBA" id="ARBA00022490"/>
    </source>
</evidence>
<gene>
    <name evidence="10" type="ORF">scyTo_0021159</name>
</gene>